<dbReference type="Pfam" id="PF04000">
    <property type="entry name" value="Sas10_Utp3"/>
    <property type="match status" value="1"/>
</dbReference>
<sequence>MGKKRKASSRNAQPTGPKELDAADARLGPITTYQDVADSEEEYFINRDKIMFDEEPRSKRARRVAEEDKFLEQSDEEILDEDMDSEDEDEDEDEEEEAPPPKKGAAAKDRRLRAAAGGSDDEAGEQAKSHDDDEQGDSGWWGDSKTDYYDNDQIETEADALEEEAEAKRLQQKKLAKMAEEDFLFDEGDWLAAKPDGDGDGDDGDEDVVTEVLQDVAVTDDMTPEARSTLLAARYPEFEYLVREFQDLQPRLVTLQKAAHGKSGKSLEAVRYWILGCYVAALASYFAILTSPARDGASPTTTTTTAKILAPAELRDHEVMETLVTCREAWQKLDAVRAITAADESMDVDSAGEEDDTLASMPAGADFVRPSKADKKIRKAKEKAQKEKAKRAQAVEESFADLDGLLATTTTTTTAASKKARKSAAAQRSAGPADEDGNSDFGEEEELDARTAADKAARKKSLRFYTSQIVQKANRRAGAGRDAGGDADIPYRERLRDRQARLNAEAEKRGQKGSKYGEALGGDSAGDSSNDEDAATAKAVRAEEDDEYYDMVAARSGAKKADKAARQAALAATGVADRVVEQEVVGPDGKRSINYTIEKNKGLAPKRKKENRNPRVKKKLQYEAKQKKLRSMMSTYKGGEPQGGYGGEKTGITTGLVRARKL</sequence>
<reference evidence="7 8" key="1">
    <citation type="submission" date="2015-05" db="EMBL/GenBank/DDBJ databases">
        <authorList>
            <person name="Wang D.B."/>
            <person name="Wang M."/>
        </authorList>
    </citation>
    <scope>NUCLEOTIDE SEQUENCE [LARGE SCALE GENOMIC DNA]</scope>
    <source>
        <strain evidence="7">VL1</strain>
    </source>
</reference>
<feature type="compositionally biased region" description="Acidic residues" evidence="5">
    <location>
        <begin position="73"/>
        <end position="98"/>
    </location>
</feature>
<feature type="non-terminal residue" evidence="7">
    <location>
        <position position="662"/>
    </location>
</feature>
<evidence type="ECO:0000313" key="8">
    <source>
        <dbReference type="Proteomes" id="UP000044602"/>
    </source>
</evidence>
<dbReference type="Proteomes" id="UP000044602">
    <property type="component" value="Unassembled WGS sequence"/>
</dbReference>
<keyword evidence="8" id="KW-1185">Reference proteome</keyword>
<organism evidence="7 8">
    <name type="scientific">Verticillium longisporum</name>
    <name type="common">Verticillium dahliae var. longisporum</name>
    <dbReference type="NCBI Taxonomy" id="100787"/>
    <lineage>
        <taxon>Eukaryota</taxon>
        <taxon>Fungi</taxon>
        <taxon>Dikarya</taxon>
        <taxon>Ascomycota</taxon>
        <taxon>Pezizomycotina</taxon>
        <taxon>Sordariomycetes</taxon>
        <taxon>Hypocreomycetidae</taxon>
        <taxon>Glomerellales</taxon>
        <taxon>Plectosphaerellaceae</taxon>
        <taxon>Verticillium</taxon>
    </lineage>
</organism>
<evidence type="ECO:0000256" key="1">
    <source>
        <dbReference type="ARBA" id="ARBA00004123"/>
    </source>
</evidence>
<feature type="region of interest" description="Disordered" evidence="5">
    <location>
        <begin position="1"/>
        <end position="160"/>
    </location>
</feature>
<feature type="region of interest" description="Disordered" evidence="5">
    <location>
        <begin position="346"/>
        <end position="395"/>
    </location>
</feature>
<dbReference type="EMBL" id="CVQH01020629">
    <property type="protein sequence ID" value="CRK28066.1"/>
    <property type="molecule type" value="Genomic_DNA"/>
</dbReference>
<evidence type="ECO:0000256" key="5">
    <source>
        <dbReference type="SAM" id="MobiDB-lite"/>
    </source>
</evidence>
<feature type="compositionally biased region" description="Low complexity" evidence="5">
    <location>
        <begin position="412"/>
        <end position="430"/>
    </location>
</feature>
<evidence type="ECO:0000313" key="7">
    <source>
        <dbReference type="EMBL" id="CRK28066.1"/>
    </source>
</evidence>
<dbReference type="STRING" id="100787.A0A0G4M1B0"/>
<name>A0A0G4M1B0_VERLO</name>
<proteinExistence type="inferred from homology"/>
<dbReference type="InterPro" id="IPR018972">
    <property type="entry name" value="Sas10_C_dom"/>
</dbReference>
<dbReference type="PANTHER" id="PTHR13237:SF8">
    <property type="entry name" value="SOMETHING ABOUT SILENCING PROTEIN 10"/>
    <property type="match status" value="1"/>
</dbReference>
<feature type="region of interest" description="Disordered" evidence="5">
    <location>
        <begin position="412"/>
        <end position="542"/>
    </location>
</feature>
<keyword evidence="3" id="KW-0597">Phosphoprotein</keyword>
<dbReference type="PANTHER" id="PTHR13237">
    <property type="entry name" value="SOMETHING ABOUT SILENCING PROTEIN 10-RELATED"/>
    <property type="match status" value="1"/>
</dbReference>
<evidence type="ECO:0000256" key="4">
    <source>
        <dbReference type="ARBA" id="ARBA00023242"/>
    </source>
</evidence>
<gene>
    <name evidence="7" type="ORF">BN1708_015096</name>
</gene>
<feature type="compositionally biased region" description="Basic and acidic residues" evidence="5">
    <location>
        <begin position="489"/>
        <end position="510"/>
    </location>
</feature>
<dbReference type="InterPro" id="IPR007146">
    <property type="entry name" value="Sas10/Utp3/C1D"/>
</dbReference>
<evidence type="ECO:0000256" key="3">
    <source>
        <dbReference type="ARBA" id="ARBA00022553"/>
    </source>
</evidence>
<dbReference type="GO" id="GO:0032040">
    <property type="term" value="C:small-subunit processome"/>
    <property type="evidence" value="ECO:0007669"/>
    <property type="project" value="TreeGrafter"/>
</dbReference>
<accession>A0A0G4M1B0</accession>
<dbReference type="GO" id="GO:0000462">
    <property type="term" value="P:maturation of SSU-rRNA from tricistronic rRNA transcript (SSU-rRNA, 5.8S rRNA, LSU-rRNA)"/>
    <property type="evidence" value="ECO:0007669"/>
    <property type="project" value="TreeGrafter"/>
</dbReference>
<feature type="compositionally biased region" description="Acidic residues" evidence="5">
    <location>
        <begin position="346"/>
        <end position="357"/>
    </location>
</feature>
<evidence type="ECO:0000259" key="6">
    <source>
        <dbReference type="Pfam" id="PF09368"/>
    </source>
</evidence>
<protein>
    <recommendedName>
        <fullName evidence="6">Sas10 C-terminal domain-containing protein</fullName>
    </recommendedName>
</protein>
<dbReference type="Pfam" id="PF09368">
    <property type="entry name" value="Sas10"/>
    <property type="match status" value="1"/>
</dbReference>
<feature type="compositionally biased region" description="Basic and acidic residues" evidence="5">
    <location>
        <begin position="44"/>
        <end position="72"/>
    </location>
</feature>
<feature type="domain" description="Sas10 C-terminal" evidence="6">
    <location>
        <begin position="588"/>
        <end position="662"/>
    </location>
</feature>
<evidence type="ECO:0000256" key="2">
    <source>
        <dbReference type="ARBA" id="ARBA00010979"/>
    </source>
</evidence>
<comment type="similarity">
    <text evidence="2">Belongs to the SAS10 family.</text>
</comment>
<feature type="compositionally biased region" description="Acidic residues" evidence="5">
    <location>
        <begin position="433"/>
        <end position="447"/>
    </location>
</feature>
<feature type="compositionally biased region" description="Acidic residues" evidence="5">
    <location>
        <begin position="149"/>
        <end position="160"/>
    </location>
</feature>
<comment type="subcellular location">
    <subcellularLocation>
        <location evidence="1">Nucleus</location>
    </subcellularLocation>
</comment>
<dbReference type="AlphaFoldDB" id="A0A0G4M1B0"/>
<keyword evidence="4" id="KW-0539">Nucleus</keyword>